<reference evidence="2" key="2">
    <citation type="submission" date="2023-06" db="EMBL/GenBank/DDBJ databases">
        <authorList>
            <person name="Ma L."/>
            <person name="Liu K.-W."/>
            <person name="Li Z."/>
            <person name="Hsiao Y.-Y."/>
            <person name="Qi Y."/>
            <person name="Fu T."/>
            <person name="Tang G."/>
            <person name="Zhang D."/>
            <person name="Sun W.-H."/>
            <person name="Liu D.-K."/>
            <person name="Li Y."/>
            <person name="Chen G.-Z."/>
            <person name="Liu X.-D."/>
            <person name="Liao X.-Y."/>
            <person name="Jiang Y.-T."/>
            <person name="Yu X."/>
            <person name="Hao Y."/>
            <person name="Huang J."/>
            <person name="Zhao X.-W."/>
            <person name="Ke S."/>
            <person name="Chen Y.-Y."/>
            <person name="Wu W.-L."/>
            <person name="Hsu J.-L."/>
            <person name="Lin Y.-F."/>
            <person name="Huang M.-D."/>
            <person name="Li C.-Y."/>
            <person name="Huang L."/>
            <person name="Wang Z.-W."/>
            <person name="Zhao X."/>
            <person name="Zhong W.-Y."/>
            <person name="Peng D.-H."/>
            <person name="Ahmad S."/>
            <person name="Lan S."/>
            <person name="Zhang J.-S."/>
            <person name="Tsai W.-C."/>
            <person name="Van De Peer Y."/>
            <person name="Liu Z.-J."/>
        </authorList>
    </citation>
    <scope>NUCLEOTIDE SEQUENCE</scope>
    <source>
        <strain evidence="2">CP</strain>
        <tissue evidence="2">Leaves</tissue>
    </source>
</reference>
<comment type="caution">
    <text evidence="2">The sequence shown here is derived from an EMBL/GenBank/DDBJ whole genome shotgun (WGS) entry which is preliminary data.</text>
</comment>
<evidence type="ECO:0000256" key="1">
    <source>
        <dbReference type="SAM" id="MobiDB-lite"/>
    </source>
</evidence>
<feature type="compositionally biased region" description="Acidic residues" evidence="1">
    <location>
        <begin position="20"/>
        <end position="31"/>
    </location>
</feature>
<protein>
    <submittedName>
        <fullName evidence="2">Uncharacterized protein</fullName>
    </submittedName>
</protein>
<organism evidence="2 3">
    <name type="scientific">Acorus calamus</name>
    <name type="common">Sweet flag</name>
    <dbReference type="NCBI Taxonomy" id="4465"/>
    <lineage>
        <taxon>Eukaryota</taxon>
        <taxon>Viridiplantae</taxon>
        <taxon>Streptophyta</taxon>
        <taxon>Embryophyta</taxon>
        <taxon>Tracheophyta</taxon>
        <taxon>Spermatophyta</taxon>
        <taxon>Magnoliopsida</taxon>
        <taxon>Liliopsida</taxon>
        <taxon>Acoraceae</taxon>
        <taxon>Acorus</taxon>
    </lineage>
</organism>
<accession>A0AAV9D1P2</accession>
<dbReference type="Proteomes" id="UP001180020">
    <property type="component" value="Unassembled WGS sequence"/>
</dbReference>
<proteinExistence type="predicted"/>
<dbReference type="AlphaFoldDB" id="A0AAV9D1P2"/>
<dbReference type="EMBL" id="JAUJYO010000016">
    <property type="protein sequence ID" value="KAK1294707.1"/>
    <property type="molecule type" value="Genomic_DNA"/>
</dbReference>
<feature type="region of interest" description="Disordered" evidence="1">
    <location>
        <begin position="19"/>
        <end position="59"/>
    </location>
</feature>
<name>A0AAV9D1P2_ACOCL</name>
<evidence type="ECO:0000313" key="2">
    <source>
        <dbReference type="EMBL" id="KAK1294707.1"/>
    </source>
</evidence>
<sequence length="152" mass="16403">MWSADSVLQIQAHLSGSDTIWEEGFDPESETESDRSLTLSEVEESIPSKALQRDEETTPSALDAVCSPASLPVVNEVSQTTVQQSGGDGSRPVVFESGEAEFLGSPGCVKASRIGIIFKDEGERYQFKAFLFKSKQVSGATLALGKFQKDHS</sequence>
<gene>
    <name evidence="2" type="ORF">QJS10_CPA16g00670</name>
</gene>
<reference evidence="2" key="1">
    <citation type="journal article" date="2023" name="Nat. Commun.">
        <title>Diploid and tetraploid genomes of Acorus and the evolution of monocots.</title>
        <authorList>
            <person name="Ma L."/>
            <person name="Liu K.W."/>
            <person name="Li Z."/>
            <person name="Hsiao Y.Y."/>
            <person name="Qi Y."/>
            <person name="Fu T."/>
            <person name="Tang G.D."/>
            <person name="Zhang D."/>
            <person name="Sun W.H."/>
            <person name="Liu D.K."/>
            <person name="Li Y."/>
            <person name="Chen G.Z."/>
            <person name="Liu X.D."/>
            <person name="Liao X.Y."/>
            <person name="Jiang Y.T."/>
            <person name="Yu X."/>
            <person name="Hao Y."/>
            <person name="Huang J."/>
            <person name="Zhao X.W."/>
            <person name="Ke S."/>
            <person name="Chen Y.Y."/>
            <person name="Wu W.L."/>
            <person name="Hsu J.L."/>
            <person name="Lin Y.F."/>
            <person name="Huang M.D."/>
            <person name="Li C.Y."/>
            <person name="Huang L."/>
            <person name="Wang Z.W."/>
            <person name="Zhao X."/>
            <person name="Zhong W.Y."/>
            <person name="Peng D.H."/>
            <person name="Ahmad S."/>
            <person name="Lan S."/>
            <person name="Zhang J.S."/>
            <person name="Tsai W.C."/>
            <person name="Van de Peer Y."/>
            <person name="Liu Z.J."/>
        </authorList>
    </citation>
    <scope>NUCLEOTIDE SEQUENCE</scope>
    <source>
        <strain evidence="2">CP</strain>
    </source>
</reference>
<evidence type="ECO:0000313" key="3">
    <source>
        <dbReference type="Proteomes" id="UP001180020"/>
    </source>
</evidence>
<keyword evidence="3" id="KW-1185">Reference proteome</keyword>